<sequence length="173" mass="18742">MNLMNMLRRALLRGLKEGPVQEVSVQVFDSSGRESVERWQDYGFAGNPIDGQGLVIEAGGHTIVLRMDRIDGRPHLAPYDVAVWHKEGHCIQLSQGGKITAKCTDFEVEADNIALKGKNGVAVTTPTLSTSEALTVGTRAEVGESLQVSESEYFGHKHDNVQHGSDQSGGVSR</sequence>
<evidence type="ECO:0000313" key="4">
    <source>
        <dbReference type="Proteomes" id="UP000343335"/>
    </source>
</evidence>
<dbReference type="Pfam" id="PF06890">
    <property type="entry name" value="Phage_Mu_Gp45"/>
    <property type="match status" value="1"/>
</dbReference>
<dbReference type="OrthoDB" id="9802994at2"/>
<dbReference type="RefSeq" id="WP_150662808.1">
    <property type="nucleotide sequence ID" value="NZ_CABPSA010000001.1"/>
</dbReference>
<reference evidence="3 4" key="1">
    <citation type="submission" date="2019-08" db="EMBL/GenBank/DDBJ databases">
        <authorList>
            <person name="Peeters C."/>
        </authorList>
    </citation>
    <scope>NUCLEOTIDE SEQUENCE [LARGE SCALE GENOMIC DNA]</scope>
    <source>
        <strain evidence="3 4">LMG 31010</strain>
    </source>
</reference>
<dbReference type="EMBL" id="CABPSA010000001">
    <property type="protein sequence ID" value="VVD68181.1"/>
    <property type="molecule type" value="Genomic_DNA"/>
</dbReference>
<organism evidence="3 4">
    <name type="scientific">Pandoraea commovens</name>
    <dbReference type="NCBI Taxonomy" id="2508289"/>
    <lineage>
        <taxon>Bacteria</taxon>
        <taxon>Pseudomonadati</taxon>
        <taxon>Pseudomonadota</taxon>
        <taxon>Betaproteobacteria</taxon>
        <taxon>Burkholderiales</taxon>
        <taxon>Burkholderiaceae</taxon>
        <taxon>Pandoraea</taxon>
    </lineage>
</organism>
<evidence type="ECO:0000256" key="1">
    <source>
        <dbReference type="SAM" id="MobiDB-lite"/>
    </source>
</evidence>
<evidence type="ECO:0000259" key="2">
    <source>
        <dbReference type="Pfam" id="PF06890"/>
    </source>
</evidence>
<dbReference type="InterPro" id="IPR053861">
    <property type="entry name" value="Phage_Mu_Gp45_N"/>
</dbReference>
<dbReference type="Proteomes" id="UP000343335">
    <property type="component" value="Unassembled WGS sequence"/>
</dbReference>
<proteinExistence type="predicted"/>
<protein>
    <recommendedName>
        <fullName evidence="2">Bacteriophage Mu Gp45 N-terminal domain-containing protein</fullName>
    </recommendedName>
</protein>
<feature type="compositionally biased region" description="Polar residues" evidence="1">
    <location>
        <begin position="162"/>
        <end position="173"/>
    </location>
</feature>
<gene>
    <name evidence="3" type="ORF">PCO31010_00467</name>
</gene>
<feature type="domain" description="Bacteriophage Mu Gp45 N-terminal" evidence="2">
    <location>
        <begin position="16"/>
        <end position="62"/>
    </location>
</feature>
<feature type="region of interest" description="Disordered" evidence="1">
    <location>
        <begin position="151"/>
        <end position="173"/>
    </location>
</feature>
<name>A0A5E4RZA9_9BURK</name>
<dbReference type="AlphaFoldDB" id="A0A5E4RZA9"/>
<evidence type="ECO:0000313" key="3">
    <source>
        <dbReference type="EMBL" id="VVD68181.1"/>
    </source>
</evidence>
<accession>A0A5E4RZA9</accession>